<comment type="cofactor">
    <cofactor evidence="8">
        <name>Mg(2+)</name>
        <dbReference type="ChEBI" id="CHEBI:18420"/>
    </cofactor>
</comment>
<evidence type="ECO:0000313" key="10">
    <source>
        <dbReference type="EMBL" id="MET3727810.1"/>
    </source>
</evidence>
<keyword evidence="11" id="KW-1185">Reference proteome</keyword>
<name>A0ABV2LGU7_9BACL</name>
<keyword evidence="10" id="KW-0548">Nucleotidyltransferase</keyword>
<keyword evidence="6 8" id="KW-0342">GTP-binding</keyword>
<keyword evidence="7 8" id="KW-0501">Molybdenum cofactor biosynthesis</keyword>
<dbReference type="Gene3D" id="3.90.550.10">
    <property type="entry name" value="Spore Coat Polysaccharide Biosynthesis Protein SpsA, Chain A"/>
    <property type="match status" value="1"/>
</dbReference>
<dbReference type="CDD" id="cd02503">
    <property type="entry name" value="MobA"/>
    <property type="match status" value="1"/>
</dbReference>
<keyword evidence="3 8" id="KW-0479">Metal-binding</keyword>
<comment type="domain">
    <text evidence="8">The N-terminal domain determines nucleotide recognition and specific binding, while the C-terminal domain determines the specific binding to the target protein.</text>
</comment>
<dbReference type="RefSeq" id="WP_198767783.1">
    <property type="nucleotide sequence ID" value="NZ_JAEACF010000001.1"/>
</dbReference>
<dbReference type="PANTHER" id="PTHR19136">
    <property type="entry name" value="MOLYBDENUM COFACTOR GUANYLYLTRANSFERASE"/>
    <property type="match status" value="1"/>
</dbReference>
<reference evidence="10 11" key="1">
    <citation type="submission" date="2024-06" db="EMBL/GenBank/DDBJ databases">
        <title>Genomic Encyclopedia of Type Strains, Phase IV (KMG-IV): sequencing the most valuable type-strain genomes for metagenomic binning, comparative biology and taxonomic classification.</title>
        <authorList>
            <person name="Goeker M."/>
        </authorList>
    </citation>
    <scope>NUCLEOTIDE SEQUENCE [LARGE SCALE GENOMIC DNA]</scope>
    <source>
        <strain evidence="10 11">DSM 100124</strain>
    </source>
</reference>
<feature type="binding site" evidence="8">
    <location>
        <position position="105"/>
    </location>
    <ligand>
        <name>Mg(2+)</name>
        <dbReference type="ChEBI" id="CHEBI:18420"/>
    </ligand>
</feature>
<dbReference type="PANTHER" id="PTHR19136:SF81">
    <property type="entry name" value="MOLYBDENUM COFACTOR GUANYLYLTRANSFERASE"/>
    <property type="match status" value="1"/>
</dbReference>
<evidence type="ECO:0000313" key="11">
    <source>
        <dbReference type="Proteomes" id="UP001549097"/>
    </source>
</evidence>
<dbReference type="EMBL" id="JBEPMP010000001">
    <property type="protein sequence ID" value="MET3727810.1"/>
    <property type="molecule type" value="Genomic_DNA"/>
</dbReference>
<evidence type="ECO:0000256" key="4">
    <source>
        <dbReference type="ARBA" id="ARBA00022741"/>
    </source>
</evidence>
<dbReference type="InterPro" id="IPR013482">
    <property type="entry name" value="Molybde_CF_guanTrfase"/>
</dbReference>
<evidence type="ECO:0000259" key="9">
    <source>
        <dbReference type="Pfam" id="PF12804"/>
    </source>
</evidence>
<evidence type="ECO:0000256" key="1">
    <source>
        <dbReference type="ARBA" id="ARBA00022490"/>
    </source>
</evidence>
<evidence type="ECO:0000256" key="6">
    <source>
        <dbReference type="ARBA" id="ARBA00023134"/>
    </source>
</evidence>
<comment type="subcellular location">
    <subcellularLocation>
        <location evidence="8">Cytoplasm</location>
    </subcellularLocation>
</comment>
<keyword evidence="2 8" id="KW-0808">Transferase</keyword>
<accession>A0ABV2LGU7</accession>
<proteinExistence type="inferred from homology"/>
<comment type="similarity">
    <text evidence="8">Belongs to the MobA family.</text>
</comment>
<sequence length="201" mass="23072">MDHNLSVIGVVLAGGESRRFGSPKLFAKWGHTTFFEKAMNAIAPHSDELVAVVREEWMEKLEQDHSHAAELISDVEAFRGKGPLAGIYSAMLKKKGDYYLITPCDMPRMSSHMYGTWIERAIEHPEYDCIVPVLNGKVYPLNGVYKRSCLPELKENLMKDNLKVLSLLDRKRTKYIEVRKEEAHFFENVNTKEDLLNLEDE</sequence>
<dbReference type="Proteomes" id="UP001549097">
    <property type="component" value="Unassembled WGS sequence"/>
</dbReference>
<gene>
    <name evidence="8" type="primary">mobA</name>
    <name evidence="10" type="ORF">ABID52_001391</name>
</gene>
<comment type="caution">
    <text evidence="8">Lacks conserved residue(s) required for the propagation of feature annotation.</text>
</comment>
<feature type="binding site" evidence="8">
    <location>
        <begin position="12"/>
        <end position="14"/>
    </location>
    <ligand>
        <name>GTP</name>
        <dbReference type="ChEBI" id="CHEBI:37565"/>
    </ligand>
</feature>
<comment type="caution">
    <text evidence="10">The sequence shown here is derived from an EMBL/GenBank/DDBJ whole genome shotgun (WGS) entry which is preliminary data.</text>
</comment>
<feature type="binding site" evidence="8">
    <location>
        <position position="24"/>
    </location>
    <ligand>
        <name>GTP</name>
        <dbReference type="ChEBI" id="CHEBI:37565"/>
    </ligand>
</feature>
<protein>
    <recommendedName>
        <fullName evidence="8">Probable molybdenum cofactor guanylyltransferase</fullName>
        <shortName evidence="8">MoCo guanylyltransferase</shortName>
        <ecNumber evidence="8">2.7.7.77</ecNumber>
    </recommendedName>
    <alternativeName>
        <fullName evidence="8">GTP:molybdopterin guanylyltransferase</fullName>
    </alternativeName>
    <alternativeName>
        <fullName evidence="8">Mo-MPT guanylyltransferase</fullName>
    </alternativeName>
    <alternativeName>
        <fullName evidence="8">Molybdopterin guanylyltransferase</fullName>
    </alternativeName>
    <alternativeName>
        <fullName evidence="8">Molybdopterin-guanine dinucleotide synthase</fullName>
        <shortName evidence="8">MGD synthase</shortName>
    </alternativeName>
</protein>
<dbReference type="Pfam" id="PF12804">
    <property type="entry name" value="NTP_transf_3"/>
    <property type="match status" value="1"/>
</dbReference>
<comment type="function">
    <text evidence="8">Transfers a GMP moiety from GTP to Mo-molybdopterin (Mo-MPT) cofactor (Moco or molybdenum cofactor) to form Mo-molybdopterin guanine dinucleotide (Mo-MGD) cofactor.</text>
</comment>
<dbReference type="EC" id="2.7.7.77" evidence="8"/>
<comment type="catalytic activity">
    <reaction evidence="8">
        <text>Mo-molybdopterin + GTP + H(+) = Mo-molybdopterin guanine dinucleotide + diphosphate</text>
        <dbReference type="Rhea" id="RHEA:34243"/>
        <dbReference type="ChEBI" id="CHEBI:15378"/>
        <dbReference type="ChEBI" id="CHEBI:33019"/>
        <dbReference type="ChEBI" id="CHEBI:37565"/>
        <dbReference type="ChEBI" id="CHEBI:71302"/>
        <dbReference type="ChEBI" id="CHEBI:71310"/>
        <dbReference type="EC" id="2.7.7.77"/>
    </reaction>
</comment>
<evidence type="ECO:0000256" key="3">
    <source>
        <dbReference type="ARBA" id="ARBA00022723"/>
    </source>
</evidence>
<evidence type="ECO:0000256" key="2">
    <source>
        <dbReference type="ARBA" id="ARBA00022679"/>
    </source>
</evidence>
<dbReference type="InterPro" id="IPR029044">
    <property type="entry name" value="Nucleotide-diphossugar_trans"/>
</dbReference>
<feature type="domain" description="MobA-like NTP transferase" evidence="9">
    <location>
        <begin position="9"/>
        <end position="161"/>
    </location>
</feature>
<evidence type="ECO:0000256" key="7">
    <source>
        <dbReference type="ARBA" id="ARBA00023150"/>
    </source>
</evidence>
<keyword evidence="5 8" id="KW-0460">Magnesium</keyword>
<organism evidence="10 11">
    <name type="scientific">Fictibacillus halophilus</name>
    <dbReference type="NCBI Taxonomy" id="1610490"/>
    <lineage>
        <taxon>Bacteria</taxon>
        <taxon>Bacillati</taxon>
        <taxon>Bacillota</taxon>
        <taxon>Bacilli</taxon>
        <taxon>Bacillales</taxon>
        <taxon>Fictibacillaceae</taxon>
        <taxon>Fictibacillus</taxon>
    </lineage>
</organism>
<dbReference type="SUPFAM" id="SSF53448">
    <property type="entry name" value="Nucleotide-diphospho-sugar transferases"/>
    <property type="match status" value="1"/>
</dbReference>
<feature type="binding site" evidence="8">
    <location>
        <position position="105"/>
    </location>
    <ligand>
        <name>GTP</name>
        <dbReference type="ChEBI" id="CHEBI:37565"/>
    </ligand>
</feature>
<feature type="binding site" evidence="8">
    <location>
        <position position="74"/>
    </location>
    <ligand>
        <name>GTP</name>
        <dbReference type="ChEBI" id="CHEBI:37565"/>
    </ligand>
</feature>
<dbReference type="GO" id="GO:0061603">
    <property type="term" value="F:molybdenum cofactor guanylyltransferase activity"/>
    <property type="evidence" value="ECO:0007669"/>
    <property type="project" value="UniProtKB-EC"/>
</dbReference>
<dbReference type="InterPro" id="IPR025877">
    <property type="entry name" value="MobA-like_NTP_Trfase"/>
</dbReference>
<dbReference type="HAMAP" id="MF_00316">
    <property type="entry name" value="MobA"/>
    <property type="match status" value="1"/>
</dbReference>
<keyword evidence="4 8" id="KW-0547">Nucleotide-binding</keyword>
<keyword evidence="1 8" id="KW-0963">Cytoplasm</keyword>
<evidence type="ECO:0000256" key="8">
    <source>
        <dbReference type="HAMAP-Rule" id="MF_00316"/>
    </source>
</evidence>
<evidence type="ECO:0000256" key="5">
    <source>
        <dbReference type="ARBA" id="ARBA00022842"/>
    </source>
</evidence>